<sequence>MIKPDEFLKKYGFDEEDTADEEDHSLERQARDRARHLKRPNAGTPHDWEEWQRLQGDDTDDDDESGSKRQRGN</sequence>
<reference evidence="2 3" key="1">
    <citation type="submission" date="2019-04" db="EMBL/GenBank/DDBJ databases">
        <title>Natronospirillum operosus gen. nov., sp. nov., a haloalkaliphilic satellite isolated from decaying biomass of laboratory culture of cyanobacterium Geitlerinema sp. and proposal of Natronospirillaceae fam. nov. and Saccharospirillaceae fam. nov.</title>
        <authorList>
            <person name="Kevbrin V."/>
            <person name="Boltyanskaya Y."/>
            <person name="Koziaeva V."/>
            <person name="Grouzdev D.S."/>
            <person name="Park M."/>
            <person name="Cho J."/>
        </authorList>
    </citation>
    <scope>NUCLEOTIDE SEQUENCE [LARGE SCALE GENOMIC DNA]</scope>
    <source>
        <strain evidence="2 3">G-116</strain>
    </source>
</reference>
<dbReference type="OrthoDB" id="5704405at2"/>
<feature type="compositionally biased region" description="Acidic residues" evidence="1">
    <location>
        <begin position="14"/>
        <end position="24"/>
    </location>
</feature>
<evidence type="ECO:0000313" key="3">
    <source>
        <dbReference type="Proteomes" id="UP000297475"/>
    </source>
</evidence>
<dbReference type="EMBL" id="SRMF01000009">
    <property type="protein sequence ID" value="TGG91339.1"/>
    <property type="molecule type" value="Genomic_DNA"/>
</dbReference>
<feature type="compositionally biased region" description="Basic and acidic residues" evidence="1">
    <location>
        <begin position="46"/>
        <end position="56"/>
    </location>
</feature>
<protein>
    <submittedName>
        <fullName evidence="2">Uncharacterized protein</fullName>
    </submittedName>
</protein>
<gene>
    <name evidence="2" type="ORF">E4656_16605</name>
</gene>
<comment type="caution">
    <text evidence="2">The sequence shown here is derived from an EMBL/GenBank/DDBJ whole genome shotgun (WGS) entry which is preliminary data.</text>
</comment>
<dbReference type="Proteomes" id="UP000297475">
    <property type="component" value="Unassembled WGS sequence"/>
</dbReference>
<dbReference type="RefSeq" id="WP_135484431.1">
    <property type="nucleotide sequence ID" value="NZ_SRMF01000009.1"/>
</dbReference>
<name>A0A4Z0W2Y2_9GAMM</name>
<accession>A0A4Z0W2Y2</accession>
<proteinExistence type="predicted"/>
<evidence type="ECO:0000313" key="2">
    <source>
        <dbReference type="EMBL" id="TGG91339.1"/>
    </source>
</evidence>
<feature type="region of interest" description="Disordered" evidence="1">
    <location>
        <begin position="1"/>
        <end position="73"/>
    </location>
</feature>
<dbReference type="AlphaFoldDB" id="A0A4Z0W2Y2"/>
<evidence type="ECO:0000256" key="1">
    <source>
        <dbReference type="SAM" id="MobiDB-lite"/>
    </source>
</evidence>
<organism evidence="2 3">
    <name type="scientific">Natronospirillum operosum</name>
    <dbReference type="NCBI Taxonomy" id="2759953"/>
    <lineage>
        <taxon>Bacteria</taxon>
        <taxon>Pseudomonadati</taxon>
        <taxon>Pseudomonadota</taxon>
        <taxon>Gammaproteobacteria</taxon>
        <taxon>Oceanospirillales</taxon>
        <taxon>Natronospirillaceae</taxon>
        <taxon>Natronospirillum</taxon>
    </lineage>
</organism>
<keyword evidence="3" id="KW-1185">Reference proteome</keyword>
<feature type="compositionally biased region" description="Basic and acidic residues" evidence="1">
    <location>
        <begin position="1"/>
        <end position="13"/>
    </location>
</feature>